<evidence type="ECO:0000256" key="3">
    <source>
        <dbReference type="ARBA" id="ARBA00023128"/>
    </source>
</evidence>
<dbReference type="GO" id="GO:0007005">
    <property type="term" value="P:mitochondrion organization"/>
    <property type="evidence" value="ECO:0007669"/>
    <property type="project" value="TreeGrafter"/>
</dbReference>
<evidence type="ECO:0000313" key="6">
    <source>
        <dbReference type="EnsemblMetazoa" id="CapteP225245"/>
    </source>
</evidence>
<dbReference type="CDD" id="cd08829">
    <property type="entry name" value="SPFH_paraslipin"/>
    <property type="match status" value="1"/>
</dbReference>
<dbReference type="GO" id="GO:0005739">
    <property type="term" value="C:mitochondrion"/>
    <property type="evidence" value="ECO:0007669"/>
    <property type="project" value="UniProtKB-SubCell"/>
</dbReference>
<organism evidence="5">
    <name type="scientific">Capitella teleta</name>
    <name type="common">Polychaete worm</name>
    <dbReference type="NCBI Taxonomy" id="283909"/>
    <lineage>
        <taxon>Eukaryota</taxon>
        <taxon>Metazoa</taxon>
        <taxon>Spiralia</taxon>
        <taxon>Lophotrochozoa</taxon>
        <taxon>Annelida</taxon>
        <taxon>Polychaeta</taxon>
        <taxon>Sedentaria</taxon>
        <taxon>Scolecida</taxon>
        <taxon>Capitellidae</taxon>
        <taxon>Capitella</taxon>
    </lineage>
</organism>
<dbReference type="FunFam" id="3.30.479.30:FF:000004">
    <property type="entry name" value="Putative membrane protease family, stomatin"/>
    <property type="match status" value="1"/>
</dbReference>
<dbReference type="EnsemblMetazoa" id="CapteT225245">
    <property type="protein sequence ID" value="CapteP225245"/>
    <property type="gene ID" value="CapteG225245"/>
</dbReference>
<dbReference type="InterPro" id="IPR001107">
    <property type="entry name" value="Band_7"/>
</dbReference>
<dbReference type="PANTHER" id="PTHR43327">
    <property type="entry name" value="STOMATIN-LIKE PROTEIN 2, MITOCHONDRIAL"/>
    <property type="match status" value="1"/>
</dbReference>
<dbReference type="Pfam" id="PF01145">
    <property type="entry name" value="Band_7"/>
    <property type="match status" value="1"/>
</dbReference>
<dbReference type="GO" id="GO:0009898">
    <property type="term" value="C:cytoplasmic side of plasma membrane"/>
    <property type="evidence" value="ECO:0007669"/>
    <property type="project" value="UniProtKB-ARBA"/>
</dbReference>
<evidence type="ECO:0000313" key="7">
    <source>
        <dbReference type="Proteomes" id="UP000014760"/>
    </source>
</evidence>
<dbReference type="Gene3D" id="3.30.479.30">
    <property type="entry name" value="Band 7 domain"/>
    <property type="match status" value="1"/>
</dbReference>
<dbReference type="SMART" id="SM00244">
    <property type="entry name" value="PHB"/>
    <property type="match status" value="1"/>
</dbReference>
<protein>
    <recommendedName>
        <fullName evidence="4">Band 7 domain-containing protein</fullName>
    </recommendedName>
</protein>
<dbReference type="OrthoDB" id="434619at2759"/>
<accession>R7UFU8</accession>
<reference evidence="6" key="3">
    <citation type="submission" date="2015-06" db="UniProtKB">
        <authorList>
            <consortium name="EnsemblMetazoa"/>
        </authorList>
    </citation>
    <scope>IDENTIFICATION</scope>
</reference>
<dbReference type="Proteomes" id="UP000014760">
    <property type="component" value="Unassembled WGS sequence"/>
</dbReference>
<dbReference type="PRINTS" id="PR00721">
    <property type="entry name" value="STOMATIN"/>
</dbReference>
<comment type="similarity">
    <text evidence="2">Belongs to the band 7/mec-2 family.</text>
</comment>
<dbReference type="EMBL" id="KB301531">
    <property type="protein sequence ID" value="ELU05414.1"/>
    <property type="molecule type" value="Genomic_DNA"/>
</dbReference>
<dbReference type="OMA" id="YLQMLPK"/>
<dbReference type="SUPFAM" id="SSF117892">
    <property type="entry name" value="Band 7/SPFH domain"/>
    <property type="match status" value="1"/>
</dbReference>
<evidence type="ECO:0000256" key="2">
    <source>
        <dbReference type="ARBA" id="ARBA00008164"/>
    </source>
</evidence>
<dbReference type="FunCoup" id="R7UFU8">
    <property type="interactions" value="2118"/>
</dbReference>
<evidence type="ECO:0000259" key="4">
    <source>
        <dbReference type="SMART" id="SM00244"/>
    </source>
</evidence>
<dbReference type="EMBL" id="AMQN01007842">
    <property type="status" value="NOT_ANNOTATED_CDS"/>
    <property type="molecule type" value="Genomic_DNA"/>
</dbReference>
<comment type="subcellular location">
    <subcellularLocation>
        <location evidence="1">Mitochondrion</location>
    </subcellularLocation>
</comment>
<dbReference type="STRING" id="283909.R7UFU8"/>
<dbReference type="EMBL" id="AMQN01007843">
    <property type="status" value="NOT_ANNOTATED_CDS"/>
    <property type="molecule type" value="Genomic_DNA"/>
</dbReference>
<dbReference type="InterPro" id="IPR032435">
    <property type="entry name" value="STML2-like_C"/>
</dbReference>
<reference evidence="5 7" key="2">
    <citation type="journal article" date="2013" name="Nature">
        <title>Insights into bilaterian evolution from three spiralian genomes.</title>
        <authorList>
            <person name="Simakov O."/>
            <person name="Marletaz F."/>
            <person name="Cho S.J."/>
            <person name="Edsinger-Gonzales E."/>
            <person name="Havlak P."/>
            <person name="Hellsten U."/>
            <person name="Kuo D.H."/>
            <person name="Larsson T."/>
            <person name="Lv J."/>
            <person name="Arendt D."/>
            <person name="Savage R."/>
            <person name="Osoegawa K."/>
            <person name="de Jong P."/>
            <person name="Grimwood J."/>
            <person name="Chapman J.A."/>
            <person name="Shapiro H."/>
            <person name="Aerts A."/>
            <person name="Otillar R.P."/>
            <person name="Terry A.Y."/>
            <person name="Boore J.L."/>
            <person name="Grigoriev I.V."/>
            <person name="Lindberg D.R."/>
            <person name="Seaver E.C."/>
            <person name="Weisblat D.A."/>
            <person name="Putnam N.H."/>
            <person name="Rokhsar D.S."/>
        </authorList>
    </citation>
    <scope>NUCLEOTIDE SEQUENCE</scope>
    <source>
        <strain evidence="5 7">I ESC-2004</strain>
    </source>
</reference>
<proteinExistence type="inferred from homology"/>
<keyword evidence="7" id="KW-1185">Reference proteome</keyword>
<feature type="domain" description="Band 7" evidence="4">
    <location>
        <begin position="47"/>
        <end position="205"/>
    </location>
</feature>
<dbReference type="PANTHER" id="PTHR43327:SF10">
    <property type="entry name" value="STOMATIN-LIKE PROTEIN 2, MITOCHONDRIAL"/>
    <property type="match status" value="1"/>
</dbReference>
<dbReference type="InterPro" id="IPR036013">
    <property type="entry name" value="Band_7/SPFH_dom_sf"/>
</dbReference>
<sequence length="346" mass="38249">MISARFIRSIPKASVLQRLVSQNAHQQKRQMSWLSDITQSDPRPMNTIIMFVPQQEAWIVERFGKFHRILEPGLNFLIPIIDKVKYVQSLKEITIEVPEQKAVTADNVTLTIDGVLYIKVLDAYKASYGVMDAEFAISKLAQTTMRSELGKIPLDTVFKERDLLNVAIVETINKAAAAWGLDCKRYEILDITLPPQVQLAMQMQVEAERKKRAAILDSEGHRQSNVNVAEGQKRARILNSEAYMTEAVNQANGEAEAILAQARAKTEAIALVAGALSQQNGHHAVSMRVAEQYIAAFGNLAKEGNTLLLPSNAGDVTSMVAQAMSIYQNLSDSAPKTPVTNSRNTC</sequence>
<evidence type="ECO:0000256" key="1">
    <source>
        <dbReference type="ARBA" id="ARBA00004173"/>
    </source>
</evidence>
<dbReference type="InterPro" id="IPR050710">
    <property type="entry name" value="Band7/mec-2_domain"/>
</dbReference>
<reference evidence="7" key="1">
    <citation type="submission" date="2012-12" db="EMBL/GenBank/DDBJ databases">
        <authorList>
            <person name="Hellsten U."/>
            <person name="Grimwood J."/>
            <person name="Chapman J.A."/>
            <person name="Shapiro H."/>
            <person name="Aerts A."/>
            <person name="Otillar R.P."/>
            <person name="Terry A.Y."/>
            <person name="Boore J.L."/>
            <person name="Simakov O."/>
            <person name="Marletaz F."/>
            <person name="Cho S.-J."/>
            <person name="Edsinger-Gonzales E."/>
            <person name="Havlak P."/>
            <person name="Kuo D.-H."/>
            <person name="Larsson T."/>
            <person name="Lv J."/>
            <person name="Arendt D."/>
            <person name="Savage R."/>
            <person name="Osoegawa K."/>
            <person name="de Jong P."/>
            <person name="Lindberg D.R."/>
            <person name="Seaver E.C."/>
            <person name="Weisblat D.A."/>
            <person name="Putnam N.H."/>
            <person name="Grigoriev I.V."/>
            <person name="Rokhsar D.S."/>
        </authorList>
    </citation>
    <scope>NUCLEOTIDE SEQUENCE</scope>
    <source>
        <strain evidence="7">I ESC-2004</strain>
    </source>
</reference>
<name>R7UFU8_CAPTE</name>
<keyword evidence="3" id="KW-0496">Mitochondrion</keyword>
<evidence type="ECO:0000313" key="5">
    <source>
        <dbReference type="EMBL" id="ELU05414.1"/>
    </source>
</evidence>
<dbReference type="InterPro" id="IPR001972">
    <property type="entry name" value="Stomatin_HflK_fam"/>
</dbReference>
<gene>
    <name evidence="5" type="ORF">CAPTEDRAFT_225245</name>
</gene>
<dbReference type="HOGENOM" id="CLU_024949_1_0_1"/>
<dbReference type="Pfam" id="PF16200">
    <property type="entry name" value="Band_7_C"/>
    <property type="match status" value="1"/>
</dbReference>
<dbReference type="AlphaFoldDB" id="R7UFU8"/>